<dbReference type="PIRSF" id="PIRSF018300">
    <property type="entry name" value="DNA_pol_alph_2"/>
    <property type="match status" value="1"/>
</dbReference>
<keyword evidence="10" id="KW-0548">Nucleotidyltransferase</keyword>
<keyword evidence="10" id="KW-0808">Transferase</keyword>
<dbReference type="InterPro" id="IPR007185">
    <property type="entry name" value="DNA_pol_a/d/e_bsu"/>
</dbReference>
<comment type="subcellular location">
    <subcellularLocation>
        <location evidence="1 6">Nucleus</location>
    </subcellularLocation>
</comment>
<name>A0ABR3A5V5_9AGAR</name>
<dbReference type="Pfam" id="PF22062">
    <property type="entry name" value="OB_DPOA2"/>
    <property type="match status" value="1"/>
</dbReference>
<dbReference type="EMBL" id="JBBXMP010000018">
    <property type="protein sequence ID" value="KAL0068379.1"/>
    <property type="molecule type" value="Genomic_DNA"/>
</dbReference>
<dbReference type="InterPro" id="IPR016722">
    <property type="entry name" value="DNA_pol_alpha_bsu"/>
</dbReference>
<sequence length="597" mass="64632">MSSPSSSSVSEDLCNRLGDEVASNSKLLEECLSICRIYNLTPEQLQFKWEAATFSSTPARAHEVARFTMDSLAGVKAQIKREMTQNTATRVQPRVSGAAAVNRARLPQFMNRNMAMKAGMGGGEVQVKMEPGSGGFESSSIAGPSRAGSKVVFKGPKMDASSRKERGYRYMYEKLNERSQVLDERIDEVAELVRKHYDIKDLGDPSSTTDEEIVVVGRITHDTETTVKLTETSLTLESSRMLCGGVRVPLRFDPSLKIRGGAQGAGAATVFPGAIVALKGKNGSGEWFSASEILMLPPLKSTLNSSSPPTKPDPSVVASPFSMAIGCGPYTPDSDLKYAPWRSLLGALKQSKPAVILLTGPFVDSTHPLIAEGDVDEPPLALFNRIFLEPLRQFFESSPGSIAVLIPSVKDLISSHAVYPQREIGPEITKHDSRIHLVPNPTRFSINGVSFGATSVDTLFHLRKEEVTKRGEEVDSIPPQTPEDTGTDSMGNLCRHLLQQRSFYPVFPVPSELSGEVNLDVTHSAGLKLDVDVEEYAPDVLIFPSKFKQFSKRVNSTLFINPSSVSKGVYGTLELAATAPGASLSARLKAEVVKVSG</sequence>
<feature type="region of interest" description="Disordered" evidence="7">
    <location>
        <begin position="470"/>
        <end position="491"/>
    </location>
</feature>
<dbReference type="Proteomes" id="UP001437256">
    <property type="component" value="Unassembled WGS sequence"/>
</dbReference>
<evidence type="ECO:0000256" key="3">
    <source>
        <dbReference type="ARBA" id="ARBA00018596"/>
    </source>
</evidence>
<evidence type="ECO:0000256" key="2">
    <source>
        <dbReference type="ARBA" id="ARBA00007299"/>
    </source>
</evidence>
<dbReference type="Gene3D" id="3.60.21.60">
    <property type="match status" value="2"/>
</dbReference>
<evidence type="ECO:0000256" key="7">
    <source>
        <dbReference type="SAM" id="MobiDB-lite"/>
    </source>
</evidence>
<organism evidence="10 11">
    <name type="scientific">Marasmius tenuissimus</name>
    <dbReference type="NCBI Taxonomy" id="585030"/>
    <lineage>
        <taxon>Eukaryota</taxon>
        <taxon>Fungi</taxon>
        <taxon>Dikarya</taxon>
        <taxon>Basidiomycota</taxon>
        <taxon>Agaricomycotina</taxon>
        <taxon>Agaricomycetes</taxon>
        <taxon>Agaricomycetidae</taxon>
        <taxon>Agaricales</taxon>
        <taxon>Marasmiineae</taxon>
        <taxon>Marasmiaceae</taxon>
        <taxon>Marasmius</taxon>
    </lineage>
</organism>
<comment type="similarity">
    <text evidence="2 6">Belongs to the DNA polymerase alpha subunit B family.</text>
</comment>
<keyword evidence="11" id="KW-1185">Reference proteome</keyword>
<evidence type="ECO:0000259" key="9">
    <source>
        <dbReference type="Pfam" id="PF22062"/>
    </source>
</evidence>
<protein>
    <recommendedName>
        <fullName evidence="3 6">DNA polymerase alpha subunit B</fullName>
    </recommendedName>
</protein>
<evidence type="ECO:0000256" key="4">
    <source>
        <dbReference type="ARBA" id="ARBA00022705"/>
    </source>
</evidence>
<reference evidence="10 11" key="1">
    <citation type="submission" date="2024-05" db="EMBL/GenBank/DDBJ databases">
        <title>A draft genome resource for the thread blight pathogen Marasmius tenuissimus strain MS-2.</title>
        <authorList>
            <person name="Yulfo-Soto G.E."/>
            <person name="Baruah I.K."/>
            <person name="Amoako-Attah I."/>
            <person name="Bukari Y."/>
            <person name="Meinhardt L.W."/>
            <person name="Bailey B.A."/>
            <person name="Cohen S.P."/>
        </authorList>
    </citation>
    <scope>NUCLEOTIDE SEQUENCE [LARGE SCALE GENOMIC DNA]</scope>
    <source>
        <strain evidence="10 11">MS-2</strain>
    </source>
</reference>
<gene>
    <name evidence="10" type="primary">POL12</name>
    <name evidence="10" type="ORF">AAF712_004457</name>
</gene>
<keyword evidence="5 6" id="KW-0539">Nucleus</keyword>
<evidence type="ECO:0000313" key="10">
    <source>
        <dbReference type="EMBL" id="KAL0068379.1"/>
    </source>
</evidence>
<accession>A0ABR3A5V5</accession>
<dbReference type="GO" id="GO:0003887">
    <property type="term" value="F:DNA-directed DNA polymerase activity"/>
    <property type="evidence" value="ECO:0007669"/>
    <property type="project" value="UniProtKB-KW"/>
</dbReference>
<evidence type="ECO:0000313" key="11">
    <source>
        <dbReference type="Proteomes" id="UP001437256"/>
    </source>
</evidence>
<comment type="caution">
    <text evidence="10">The sequence shown here is derived from an EMBL/GenBank/DDBJ whole genome shotgun (WGS) entry which is preliminary data.</text>
</comment>
<comment type="function">
    <text evidence="6">Accessory subunit of the DNA polymerase alpha complex (also known as the alpha DNA polymerase-primase complex) which plays an essential role in the initiation of DNA synthesis.</text>
</comment>
<keyword evidence="4 6" id="KW-0235">DNA replication</keyword>
<keyword evidence="10" id="KW-0239">DNA-directed DNA polymerase</keyword>
<feature type="domain" description="DNA polymerase alpha subunit B OB" evidence="9">
    <location>
        <begin position="179"/>
        <end position="295"/>
    </location>
</feature>
<dbReference type="PANTHER" id="PTHR23061:SF12">
    <property type="entry name" value="DNA POLYMERASE ALPHA SUBUNIT B"/>
    <property type="match status" value="1"/>
</dbReference>
<proteinExistence type="inferred from homology"/>
<evidence type="ECO:0000256" key="5">
    <source>
        <dbReference type="ARBA" id="ARBA00023242"/>
    </source>
</evidence>
<feature type="region of interest" description="Disordered" evidence="7">
    <location>
        <begin position="132"/>
        <end position="152"/>
    </location>
</feature>
<dbReference type="InterPro" id="IPR054300">
    <property type="entry name" value="OB_DPOA2"/>
</dbReference>
<evidence type="ECO:0000256" key="6">
    <source>
        <dbReference type="PIRNR" id="PIRNR018300"/>
    </source>
</evidence>
<evidence type="ECO:0000256" key="1">
    <source>
        <dbReference type="ARBA" id="ARBA00004123"/>
    </source>
</evidence>
<feature type="domain" description="DNA polymerase alpha/delta/epsilon subunit B" evidence="8">
    <location>
        <begin position="324"/>
        <end position="552"/>
    </location>
</feature>
<dbReference type="PANTHER" id="PTHR23061">
    <property type="entry name" value="DNA POLYMERASE 2 ALPHA 70 KDA SUBUNIT"/>
    <property type="match status" value="1"/>
</dbReference>
<dbReference type="Pfam" id="PF04042">
    <property type="entry name" value="DNA_pol_E_B"/>
    <property type="match status" value="1"/>
</dbReference>
<evidence type="ECO:0000259" key="8">
    <source>
        <dbReference type="Pfam" id="PF04042"/>
    </source>
</evidence>